<keyword evidence="1" id="KW-1133">Transmembrane helix</keyword>
<keyword evidence="1" id="KW-0472">Membrane</keyword>
<keyword evidence="3" id="KW-1185">Reference proteome</keyword>
<keyword evidence="1" id="KW-0812">Transmembrane</keyword>
<name>A0ABS0ATZ5_9GAMM</name>
<dbReference type="Proteomes" id="UP000662703">
    <property type="component" value="Unassembled WGS sequence"/>
</dbReference>
<proteinExistence type="predicted"/>
<gene>
    <name evidence="2" type="ORF">Y5W_02890</name>
</gene>
<protein>
    <submittedName>
        <fullName evidence="2">Uncharacterized protein</fullName>
    </submittedName>
</protein>
<evidence type="ECO:0000256" key="1">
    <source>
        <dbReference type="SAM" id="Phobius"/>
    </source>
</evidence>
<comment type="caution">
    <text evidence="2">The sequence shown here is derived from an EMBL/GenBank/DDBJ whole genome shotgun (WGS) entry which is preliminary data.</text>
</comment>
<dbReference type="EMBL" id="ARXX01000051">
    <property type="protein sequence ID" value="MBF5057596.1"/>
    <property type="molecule type" value="Genomic_DNA"/>
</dbReference>
<accession>A0ABS0ATZ5</accession>
<evidence type="ECO:0000313" key="2">
    <source>
        <dbReference type="EMBL" id="MBF5057596.1"/>
    </source>
</evidence>
<organism evidence="2 3">
    <name type="scientific">Alloalcanivorax profundimaris</name>
    <dbReference type="NCBI Taxonomy" id="2735259"/>
    <lineage>
        <taxon>Bacteria</taxon>
        <taxon>Pseudomonadati</taxon>
        <taxon>Pseudomonadota</taxon>
        <taxon>Gammaproteobacteria</taxon>
        <taxon>Oceanospirillales</taxon>
        <taxon>Alcanivoracaceae</taxon>
        <taxon>Alloalcanivorax</taxon>
    </lineage>
</organism>
<feature type="transmembrane region" description="Helical" evidence="1">
    <location>
        <begin position="63"/>
        <end position="80"/>
    </location>
</feature>
<reference evidence="2 3" key="1">
    <citation type="submission" date="2012-09" db="EMBL/GenBank/DDBJ databases">
        <title>Genome Sequence of alkane-degrading Bacterium Alcanivorax sp. 521-1.</title>
        <authorList>
            <person name="Lai Q."/>
            <person name="Shao Z."/>
        </authorList>
    </citation>
    <scope>NUCLEOTIDE SEQUENCE [LARGE SCALE GENOMIC DNA]</scope>
    <source>
        <strain evidence="2 3">521-1</strain>
    </source>
</reference>
<evidence type="ECO:0000313" key="3">
    <source>
        <dbReference type="Proteomes" id="UP000662703"/>
    </source>
</evidence>
<sequence>MPPNFQTDGYPFQRRGDLVTACAYTDNVLISRRAITVVVKCLISPRNGNGLVETLLVKHAERTGAGTLFLSLFFFIHLYLRIHRRLSTTWGEVVVIRCQMIKTTPPKRITLLVVSRQQTYDLVSCIPVTVKVIGNAVIGVIQTVNLAIAISIDQPYDDAIR</sequence>